<dbReference type="GO" id="GO:0022857">
    <property type="term" value="F:transmembrane transporter activity"/>
    <property type="evidence" value="ECO:0007669"/>
    <property type="project" value="InterPro"/>
</dbReference>
<evidence type="ECO:0000256" key="2">
    <source>
        <dbReference type="ARBA" id="ARBA00010072"/>
    </source>
</evidence>
<dbReference type="InterPro" id="IPR010065">
    <property type="entry name" value="AA_ABC_transptr_permease_3TM"/>
</dbReference>
<dbReference type="OrthoDB" id="4404959at2"/>
<keyword evidence="6 11" id="KW-0812">Transmembrane</keyword>
<keyword evidence="3 11" id="KW-0813">Transport</keyword>
<name>A0A2U1TNX9_9GAMM</name>
<comment type="caution">
    <text evidence="13">The sequence shown here is derived from an EMBL/GenBank/DDBJ whole genome shotgun (WGS) entry which is preliminary data.</text>
</comment>
<keyword evidence="9 11" id="KW-0472">Membrane</keyword>
<evidence type="ECO:0000256" key="7">
    <source>
        <dbReference type="ARBA" id="ARBA00022970"/>
    </source>
</evidence>
<gene>
    <name evidence="13" type="ORF">B4923_14490</name>
</gene>
<dbReference type="CDD" id="cd06261">
    <property type="entry name" value="TM_PBP2"/>
    <property type="match status" value="1"/>
</dbReference>
<dbReference type="InterPro" id="IPR035906">
    <property type="entry name" value="MetI-like_sf"/>
</dbReference>
<keyword evidence="8 11" id="KW-1133">Transmembrane helix</keyword>
<dbReference type="Proteomes" id="UP000245138">
    <property type="component" value="Unassembled WGS sequence"/>
</dbReference>
<dbReference type="InterPro" id="IPR000515">
    <property type="entry name" value="MetI-like"/>
</dbReference>
<dbReference type="PANTHER" id="PTHR30614:SF10">
    <property type="entry name" value="ARGININE ABC TRANSPORTER PERMEASE PROTEIN ARTM"/>
    <property type="match status" value="1"/>
</dbReference>
<accession>A0A2U1TNX9</accession>
<evidence type="ECO:0000256" key="8">
    <source>
        <dbReference type="ARBA" id="ARBA00022989"/>
    </source>
</evidence>
<evidence type="ECO:0000313" key="13">
    <source>
        <dbReference type="EMBL" id="PWC11101.1"/>
    </source>
</evidence>
<dbReference type="GO" id="GO:0006865">
    <property type="term" value="P:amino acid transport"/>
    <property type="evidence" value="ECO:0007669"/>
    <property type="project" value="UniProtKB-KW"/>
</dbReference>
<evidence type="ECO:0000256" key="11">
    <source>
        <dbReference type="RuleBase" id="RU363032"/>
    </source>
</evidence>
<evidence type="ECO:0000256" key="3">
    <source>
        <dbReference type="ARBA" id="ARBA00022448"/>
    </source>
</evidence>
<protein>
    <recommendedName>
        <fullName evidence="10">Arginine ABC transporter permease protein ArtM</fullName>
    </recommendedName>
</protein>
<keyword evidence="7" id="KW-0029">Amino-acid transport</keyword>
<dbReference type="NCBIfam" id="TIGR01726">
    <property type="entry name" value="HEQRo_perm_3TM"/>
    <property type="match status" value="1"/>
</dbReference>
<evidence type="ECO:0000256" key="1">
    <source>
        <dbReference type="ARBA" id="ARBA00004429"/>
    </source>
</evidence>
<sequence length="227" mass="25791">MLELLEQYGPRMLAGLGLTLNIVLISVFIGAIISVLILAMRLSSLGFLRKMAYVYIYFFRGTPLLAQTFLVYYGAGQFRHELQHIELWWFFREAYWCTIFTFSLNTAAYQTEIWRGAIQSVPAGQQEAIYALGMSRIDGFLKVILPQSAIIALRPLGNELILMLKSSAIASTITVMEVMGTTALAFSRTFDFQVYLWAAVIYLVMVEIIRRIILLISQRLSKHLTKA</sequence>
<dbReference type="InterPro" id="IPR043429">
    <property type="entry name" value="ArtM/GltK/GlnP/TcyL/YhdX-like"/>
</dbReference>
<dbReference type="EMBL" id="QDKJ01000011">
    <property type="protein sequence ID" value="PWC11101.1"/>
    <property type="molecule type" value="Genomic_DNA"/>
</dbReference>
<dbReference type="SUPFAM" id="SSF161098">
    <property type="entry name" value="MetI-like"/>
    <property type="match status" value="1"/>
</dbReference>
<dbReference type="GO" id="GO:0043190">
    <property type="term" value="C:ATP-binding cassette (ABC) transporter complex"/>
    <property type="evidence" value="ECO:0007669"/>
    <property type="project" value="InterPro"/>
</dbReference>
<evidence type="ECO:0000256" key="5">
    <source>
        <dbReference type="ARBA" id="ARBA00022519"/>
    </source>
</evidence>
<evidence type="ECO:0000256" key="9">
    <source>
        <dbReference type="ARBA" id="ARBA00023136"/>
    </source>
</evidence>
<comment type="subcellular location">
    <subcellularLocation>
        <location evidence="1">Cell inner membrane</location>
        <topology evidence="1">Multi-pass membrane protein</topology>
    </subcellularLocation>
    <subcellularLocation>
        <location evidence="11">Cell membrane</location>
        <topology evidence="11">Multi-pass membrane protein</topology>
    </subcellularLocation>
</comment>
<dbReference type="Pfam" id="PF00528">
    <property type="entry name" value="BPD_transp_1"/>
    <property type="match status" value="1"/>
</dbReference>
<dbReference type="Gene3D" id="1.10.3720.10">
    <property type="entry name" value="MetI-like"/>
    <property type="match status" value="1"/>
</dbReference>
<feature type="transmembrane region" description="Helical" evidence="11">
    <location>
        <begin position="12"/>
        <end position="40"/>
    </location>
</feature>
<proteinExistence type="inferred from homology"/>
<organism evidence="13 14">
    <name type="scientific">Brenneria roseae subsp. americana</name>
    <dbReference type="NCBI Taxonomy" id="1508507"/>
    <lineage>
        <taxon>Bacteria</taxon>
        <taxon>Pseudomonadati</taxon>
        <taxon>Pseudomonadota</taxon>
        <taxon>Gammaproteobacteria</taxon>
        <taxon>Enterobacterales</taxon>
        <taxon>Pectobacteriaceae</taxon>
        <taxon>Brenneria</taxon>
    </lineage>
</organism>
<comment type="similarity">
    <text evidence="2">Belongs to the binding-protein-dependent transport system permease family. HisMQ subfamily.</text>
</comment>
<evidence type="ECO:0000256" key="6">
    <source>
        <dbReference type="ARBA" id="ARBA00022692"/>
    </source>
</evidence>
<keyword evidence="5" id="KW-0997">Cell inner membrane</keyword>
<evidence type="ECO:0000313" key="14">
    <source>
        <dbReference type="Proteomes" id="UP000245138"/>
    </source>
</evidence>
<dbReference type="AlphaFoldDB" id="A0A2U1TNX9"/>
<dbReference type="PROSITE" id="PS50928">
    <property type="entry name" value="ABC_TM1"/>
    <property type="match status" value="1"/>
</dbReference>
<dbReference type="PANTHER" id="PTHR30614">
    <property type="entry name" value="MEMBRANE COMPONENT OF AMINO ACID ABC TRANSPORTER"/>
    <property type="match status" value="1"/>
</dbReference>
<feature type="transmembrane region" description="Helical" evidence="11">
    <location>
        <begin position="168"/>
        <end position="188"/>
    </location>
</feature>
<feature type="domain" description="ABC transmembrane type-1" evidence="12">
    <location>
        <begin position="16"/>
        <end position="213"/>
    </location>
</feature>
<feature type="transmembrane region" description="Helical" evidence="11">
    <location>
        <begin position="52"/>
        <end position="75"/>
    </location>
</feature>
<evidence type="ECO:0000256" key="10">
    <source>
        <dbReference type="ARBA" id="ARBA00040319"/>
    </source>
</evidence>
<keyword evidence="4" id="KW-1003">Cell membrane</keyword>
<dbReference type="RefSeq" id="WP_109055073.1">
    <property type="nucleotide sequence ID" value="NZ_QDKJ01000011.1"/>
</dbReference>
<evidence type="ECO:0000256" key="4">
    <source>
        <dbReference type="ARBA" id="ARBA00022475"/>
    </source>
</evidence>
<feature type="transmembrane region" description="Helical" evidence="11">
    <location>
        <begin position="194"/>
        <end position="216"/>
    </location>
</feature>
<keyword evidence="14" id="KW-1185">Reference proteome</keyword>
<reference evidence="13 14" key="1">
    <citation type="submission" date="2018-04" db="EMBL/GenBank/DDBJ databases">
        <title>Brenneria corticis sp.nov.</title>
        <authorList>
            <person name="Li Y."/>
        </authorList>
    </citation>
    <scope>NUCLEOTIDE SEQUENCE [LARGE SCALE GENOMIC DNA]</scope>
    <source>
        <strain evidence="13 14">LMG 27715</strain>
    </source>
</reference>
<evidence type="ECO:0000259" key="12">
    <source>
        <dbReference type="PROSITE" id="PS50928"/>
    </source>
</evidence>